<dbReference type="PANTHER" id="PTHR34185:SF3">
    <property type="entry name" value="DNA INTEGRITY SCANNING PROTEIN DISA"/>
    <property type="match status" value="1"/>
</dbReference>
<protein>
    <recommendedName>
        <fullName evidence="6">DAC domain-containing protein</fullName>
    </recommendedName>
</protein>
<keyword evidence="5" id="KW-0067">ATP-binding</keyword>
<accession>X1I934</accession>
<evidence type="ECO:0000313" key="7">
    <source>
        <dbReference type="EMBL" id="GAH54073.1"/>
    </source>
</evidence>
<dbReference type="InterPro" id="IPR003390">
    <property type="entry name" value="DNA_integrity_scan_DisA_N"/>
</dbReference>
<comment type="catalytic activity">
    <reaction evidence="1">
        <text>2 ATP = 3',3'-c-di-AMP + 2 diphosphate</text>
        <dbReference type="Rhea" id="RHEA:35655"/>
        <dbReference type="ChEBI" id="CHEBI:30616"/>
        <dbReference type="ChEBI" id="CHEBI:33019"/>
        <dbReference type="ChEBI" id="CHEBI:71500"/>
        <dbReference type="EC" id="2.7.7.85"/>
    </reaction>
</comment>
<dbReference type="Gene3D" id="1.20.1260.110">
    <property type="entry name" value="DNA integrity scanning linker region"/>
    <property type="match status" value="1"/>
</dbReference>
<dbReference type="GO" id="GO:0004016">
    <property type="term" value="F:adenylate cyclase activity"/>
    <property type="evidence" value="ECO:0007669"/>
    <property type="project" value="TreeGrafter"/>
</dbReference>
<dbReference type="PROSITE" id="PS51794">
    <property type="entry name" value="DAC"/>
    <property type="match status" value="1"/>
</dbReference>
<name>X1I934_9ZZZZ</name>
<dbReference type="NCBIfam" id="NF010009">
    <property type="entry name" value="PRK13482.1"/>
    <property type="match status" value="1"/>
</dbReference>
<organism evidence="7">
    <name type="scientific">marine sediment metagenome</name>
    <dbReference type="NCBI Taxonomy" id="412755"/>
    <lineage>
        <taxon>unclassified sequences</taxon>
        <taxon>metagenomes</taxon>
        <taxon>ecological metagenomes</taxon>
    </lineage>
</organism>
<dbReference type="EMBL" id="BARU01023519">
    <property type="protein sequence ID" value="GAH54073.1"/>
    <property type="molecule type" value="Genomic_DNA"/>
</dbReference>
<dbReference type="InterPro" id="IPR038331">
    <property type="entry name" value="DisA_sf"/>
</dbReference>
<feature type="domain" description="DAC" evidence="6">
    <location>
        <begin position="1"/>
        <end position="121"/>
    </location>
</feature>
<comment type="caution">
    <text evidence="7">The sequence shown here is derived from an EMBL/GenBank/DDBJ whole genome shotgun (WGS) entry which is preliminary data.</text>
</comment>
<dbReference type="Pfam" id="PF10635">
    <property type="entry name" value="DisA-linker"/>
    <property type="match status" value="1"/>
</dbReference>
<reference evidence="7" key="1">
    <citation type="journal article" date="2014" name="Front. Microbiol.">
        <title>High frequency of phylogenetically diverse reductive dehalogenase-homologous genes in deep subseafloor sedimentary metagenomes.</title>
        <authorList>
            <person name="Kawai M."/>
            <person name="Futagami T."/>
            <person name="Toyoda A."/>
            <person name="Takaki Y."/>
            <person name="Nishi S."/>
            <person name="Hori S."/>
            <person name="Arai W."/>
            <person name="Tsubouchi T."/>
            <person name="Morono Y."/>
            <person name="Uchiyama I."/>
            <person name="Ito T."/>
            <person name="Fujiyama A."/>
            <person name="Inagaki F."/>
            <person name="Takami H."/>
        </authorList>
    </citation>
    <scope>NUCLEOTIDE SEQUENCE</scope>
    <source>
        <strain evidence="7">Expedition CK06-06</strain>
    </source>
</reference>
<keyword evidence="3" id="KW-0548">Nucleotidyltransferase</keyword>
<dbReference type="PANTHER" id="PTHR34185">
    <property type="entry name" value="DIADENYLATE CYCLASE"/>
    <property type="match status" value="1"/>
</dbReference>
<dbReference type="GO" id="GO:0106408">
    <property type="term" value="F:diadenylate cyclase activity"/>
    <property type="evidence" value="ECO:0007669"/>
    <property type="project" value="UniProtKB-EC"/>
</dbReference>
<dbReference type="GO" id="GO:0005524">
    <property type="term" value="F:ATP binding"/>
    <property type="evidence" value="ECO:0007669"/>
    <property type="project" value="UniProtKB-KW"/>
</dbReference>
<feature type="non-terminal residue" evidence="7">
    <location>
        <position position="262"/>
    </location>
</feature>
<keyword evidence="4" id="KW-0547">Nucleotide-binding</keyword>
<keyword evidence="2" id="KW-0808">Transferase</keyword>
<dbReference type="InterPro" id="IPR036888">
    <property type="entry name" value="DNA_integrity_DisA_N_sf"/>
</dbReference>
<gene>
    <name evidence="7" type="ORF">S03H2_38158</name>
</gene>
<evidence type="ECO:0000256" key="1">
    <source>
        <dbReference type="ARBA" id="ARBA00000877"/>
    </source>
</evidence>
<evidence type="ECO:0000259" key="6">
    <source>
        <dbReference type="PROSITE" id="PS51794"/>
    </source>
</evidence>
<evidence type="ECO:0000256" key="4">
    <source>
        <dbReference type="ARBA" id="ARBA00022741"/>
    </source>
</evidence>
<dbReference type="AlphaFoldDB" id="X1I934"/>
<sequence>MGIEYILQGKTGGLIVVGDSEEVLKLVNGGFYIGCSFSPAKFHELAKMDGAIILSSDGKRILYANTQLFPNPDIKTSETGTRHRTAERVAKQTNTLVISISMKRGVVTIYKGDIKYMLEESRVVLSKANQALQTLEKYKEGLDKLTFNLTVRELEDLVTLFDVAGVLQRSSIVQRTEKEVKKYIYELGVEGRLLNMQVEELMANVVNDSLNIISDYAHSDIGAELFEVKDRINLLSEEELLELSNIVKILGYDVEGSLKEFN</sequence>
<dbReference type="Gene3D" id="3.40.1700.10">
    <property type="entry name" value="DNA integrity scanning protein, DisA, N-terminal domain"/>
    <property type="match status" value="1"/>
</dbReference>
<proteinExistence type="predicted"/>
<evidence type="ECO:0000256" key="5">
    <source>
        <dbReference type="ARBA" id="ARBA00022840"/>
    </source>
</evidence>
<dbReference type="SUPFAM" id="SSF143597">
    <property type="entry name" value="YojJ-like"/>
    <property type="match status" value="1"/>
</dbReference>
<evidence type="ECO:0000256" key="3">
    <source>
        <dbReference type="ARBA" id="ARBA00022695"/>
    </source>
</evidence>
<dbReference type="InterPro" id="IPR050338">
    <property type="entry name" value="DisA"/>
</dbReference>
<dbReference type="Pfam" id="PF02457">
    <property type="entry name" value="DAC"/>
    <property type="match status" value="1"/>
</dbReference>
<evidence type="ECO:0000256" key="2">
    <source>
        <dbReference type="ARBA" id="ARBA00022679"/>
    </source>
</evidence>
<dbReference type="InterPro" id="IPR018906">
    <property type="entry name" value="DNA_integrity_scan_DisA_link"/>
</dbReference>